<dbReference type="RefSeq" id="XP_024736088.1">
    <property type="nucleotide sequence ID" value="XM_024872744.1"/>
</dbReference>
<keyword evidence="1" id="KW-0472">Membrane</keyword>
<gene>
    <name evidence="2" type="ORF">K444DRAFT_426740</name>
</gene>
<dbReference type="EMBL" id="KZ613817">
    <property type="protein sequence ID" value="PMD59184.1"/>
    <property type="molecule type" value="Genomic_DNA"/>
</dbReference>
<proteinExistence type="predicted"/>
<name>A0A2J6T838_9HELO</name>
<keyword evidence="1" id="KW-1133">Transmembrane helix</keyword>
<dbReference type="AlphaFoldDB" id="A0A2J6T838"/>
<reference evidence="2 3" key="1">
    <citation type="submission" date="2016-04" db="EMBL/GenBank/DDBJ databases">
        <title>A degradative enzymes factory behind the ericoid mycorrhizal symbiosis.</title>
        <authorList>
            <consortium name="DOE Joint Genome Institute"/>
            <person name="Martino E."/>
            <person name="Morin E."/>
            <person name="Grelet G."/>
            <person name="Kuo A."/>
            <person name="Kohler A."/>
            <person name="Daghino S."/>
            <person name="Barry K."/>
            <person name="Choi C."/>
            <person name="Cichocki N."/>
            <person name="Clum A."/>
            <person name="Copeland A."/>
            <person name="Hainaut M."/>
            <person name="Haridas S."/>
            <person name="Labutti K."/>
            <person name="Lindquist E."/>
            <person name="Lipzen A."/>
            <person name="Khouja H.-R."/>
            <person name="Murat C."/>
            <person name="Ohm R."/>
            <person name="Olson A."/>
            <person name="Spatafora J."/>
            <person name="Veneault-Fourrey C."/>
            <person name="Henrissat B."/>
            <person name="Grigoriev I."/>
            <person name="Martin F."/>
            <person name="Perotto S."/>
        </authorList>
    </citation>
    <scope>NUCLEOTIDE SEQUENCE [LARGE SCALE GENOMIC DNA]</scope>
    <source>
        <strain evidence="2 3">E</strain>
    </source>
</reference>
<feature type="transmembrane region" description="Helical" evidence="1">
    <location>
        <begin position="125"/>
        <end position="151"/>
    </location>
</feature>
<evidence type="ECO:0000313" key="2">
    <source>
        <dbReference type="EMBL" id="PMD59184.1"/>
    </source>
</evidence>
<accession>A0A2J6T838</accession>
<evidence type="ECO:0000256" key="1">
    <source>
        <dbReference type="SAM" id="Phobius"/>
    </source>
</evidence>
<sequence>MIGPSCFPCWAGVVTFVGLPNEGACDFAVESGCFGVRWLSEMLGVLGVFSCFTLAFAAGFDSEYCEIKSLTFSSCSCFSAPMGIFGDPRNKLEFSTRTAGLVASPVVPAGGVDEPPRPSRPFRSWAFSSAALAFICVTGRGGAGLAFMGWLKGEGENWHTQKCQ</sequence>
<dbReference type="GeneID" id="36580824"/>
<feature type="transmembrane region" description="Helical" evidence="1">
    <location>
        <begin position="42"/>
        <end position="60"/>
    </location>
</feature>
<dbReference type="Proteomes" id="UP000235371">
    <property type="component" value="Unassembled WGS sequence"/>
</dbReference>
<evidence type="ECO:0000313" key="3">
    <source>
        <dbReference type="Proteomes" id="UP000235371"/>
    </source>
</evidence>
<dbReference type="InParanoid" id="A0A2J6T838"/>
<organism evidence="2 3">
    <name type="scientific">Hyaloscypha bicolor E</name>
    <dbReference type="NCBI Taxonomy" id="1095630"/>
    <lineage>
        <taxon>Eukaryota</taxon>
        <taxon>Fungi</taxon>
        <taxon>Dikarya</taxon>
        <taxon>Ascomycota</taxon>
        <taxon>Pezizomycotina</taxon>
        <taxon>Leotiomycetes</taxon>
        <taxon>Helotiales</taxon>
        <taxon>Hyaloscyphaceae</taxon>
        <taxon>Hyaloscypha</taxon>
        <taxon>Hyaloscypha bicolor</taxon>
    </lineage>
</organism>
<protein>
    <submittedName>
        <fullName evidence="2">Uncharacterized protein</fullName>
    </submittedName>
</protein>
<keyword evidence="1" id="KW-0812">Transmembrane</keyword>
<keyword evidence="3" id="KW-1185">Reference proteome</keyword>